<comment type="caution">
    <text evidence="2">The sequence shown here is derived from an EMBL/GenBank/DDBJ whole genome shotgun (WGS) entry which is preliminary data.</text>
</comment>
<protein>
    <submittedName>
        <fullName evidence="2">Nitrogen assimilation transcription factor nirA, putative</fullName>
    </submittedName>
</protein>
<keyword evidence="3" id="KW-1185">Reference proteome</keyword>
<dbReference type="OrthoDB" id="366425at2759"/>
<evidence type="ECO:0000313" key="3">
    <source>
        <dbReference type="Proteomes" id="UP001057455"/>
    </source>
</evidence>
<sequence>MEINREKHVCCDEAGSDSDSCSCGTCSCDSDGSCCSYESDSYCSSCSCSPRSDTGRKGNYQQDMDQIRTFIADVATLIRQAKEIDGSTLKQVEQPTHVVDKTNDEPHETSEGESTQALKNTEQSTQQADVAENNKEESPTKQDDVTLPNIPVNKELDKEIAKFEQLINNTEMALNGYTTWLVGDTSQMSPYATTVGESPENYCYTNDNTLADPFADILSPATGGEPESSDDEMEPDMDKLHSRMVALDLHSYMQLVESVLDERVRRELL</sequence>
<feature type="region of interest" description="Disordered" evidence="1">
    <location>
        <begin position="88"/>
        <end position="150"/>
    </location>
</feature>
<evidence type="ECO:0000256" key="1">
    <source>
        <dbReference type="SAM" id="MobiDB-lite"/>
    </source>
</evidence>
<evidence type="ECO:0000313" key="2">
    <source>
        <dbReference type="EMBL" id="GFE54532.1"/>
    </source>
</evidence>
<proteinExistence type="predicted"/>
<organism evidence="2 3">
    <name type="scientific">Babesia ovis</name>
    <dbReference type="NCBI Taxonomy" id="5869"/>
    <lineage>
        <taxon>Eukaryota</taxon>
        <taxon>Sar</taxon>
        <taxon>Alveolata</taxon>
        <taxon>Apicomplexa</taxon>
        <taxon>Aconoidasida</taxon>
        <taxon>Piroplasmida</taxon>
        <taxon>Babesiidae</taxon>
        <taxon>Babesia</taxon>
    </lineage>
</organism>
<reference evidence="2" key="1">
    <citation type="submission" date="2019-12" db="EMBL/GenBank/DDBJ databases">
        <title>Genome sequence of Babesia ovis.</title>
        <authorList>
            <person name="Yamagishi J."/>
            <person name="Sevinc F."/>
            <person name="Xuan X."/>
        </authorList>
    </citation>
    <scope>NUCLEOTIDE SEQUENCE</scope>
    <source>
        <strain evidence="2">Selcuk</strain>
    </source>
</reference>
<feature type="compositionally biased region" description="Basic and acidic residues" evidence="1">
    <location>
        <begin position="132"/>
        <end position="144"/>
    </location>
</feature>
<feature type="compositionally biased region" description="Basic and acidic residues" evidence="1">
    <location>
        <begin position="98"/>
        <end position="110"/>
    </location>
</feature>
<name>A0A9W5TAM5_BABOV</name>
<feature type="compositionally biased region" description="Polar residues" evidence="1">
    <location>
        <begin position="112"/>
        <end position="128"/>
    </location>
</feature>
<accession>A0A9W5TAM5</accession>
<dbReference type="AlphaFoldDB" id="A0A9W5TAM5"/>
<dbReference type="Proteomes" id="UP001057455">
    <property type="component" value="Unassembled WGS sequence"/>
</dbReference>
<gene>
    <name evidence="2" type="ORF">BaOVIS_019360</name>
</gene>
<dbReference type="EMBL" id="BLIY01000016">
    <property type="protein sequence ID" value="GFE54532.1"/>
    <property type="molecule type" value="Genomic_DNA"/>
</dbReference>